<dbReference type="InterPro" id="IPR007922">
    <property type="entry name" value="DciA-like"/>
</dbReference>
<sequence>MGFDIERENKKLRYRRTNDAPVGSVILRMLKAYGIEDKYFEARAKQLWHETMGPTISGYTQNIYVKNRKLYITISSASLRQEISYSKEKIRTFINEGIGQDFIKAVMIW</sequence>
<proteinExistence type="predicted"/>
<dbReference type="Pfam" id="PF05258">
    <property type="entry name" value="DciA"/>
    <property type="match status" value="1"/>
</dbReference>
<name>A0A6S6SV94_9BACT</name>
<accession>A0A6S6SV94</accession>
<organism evidence="1">
    <name type="scientific">uncultured Aureispira sp</name>
    <dbReference type="NCBI Taxonomy" id="1331704"/>
    <lineage>
        <taxon>Bacteria</taxon>
        <taxon>Pseudomonadati</taxon>
        <taxon>Bacteroidota</taxon>
        <taxon>Saprospiria</taxon>
        <taxon>Saprospirales</taxon>
        <taxon>Saprospiraceae</taxon>
        <taxon>Aureispira</taxon>
        <taxon>environmental samples</taxon>
    </lineage>
</organism>
<reference evidence="1" key="1">
    <citation type="submission" date="2020-01" db="EMBL/GenBank/DDBJ databases">
        <authorList>
            <person name="Meier V. D."/>
            <person name="Meier V D."/>
        </authorList>
    </citation>
    <scope>NUCLEOTIDE SEQUENCE</scope>
    <source>
        <strain evidence="1">HLG_WM_MAG_10</strain>
    </source>
</reference>
<gene>
    <name evidence="1" type="ORF">HELGO_WM14023</name>
</gene>
<evidence type="ECO:0000313" key="1">
    <source>
        <dbReference type="EMBL" id="CAA6809872.1"/>
    </source>
</evidence>
<dbReference type="AlphaFoldDB" id="A0A6S6SV94"/>
<evidence type="ECO:0008006" key="2">
    <source>
        <dbReference type="Google" id="ProtNLM"/>
    </source>
</evidence>
<dbReference type="EMBL" id="CACVAQ010000159">
    <property type="protein sequence ID" value="CAA6809872.1"/>
    <property type="molecule type" value="Genomic_DNA"/>
</dbReference>
<protein>
    <recommendedName>
        <fullName evidence="2">DUF721 domain-containing protein</fullName>
    </recommendedName>
</protein>